<evidence type="ECO:0000313" key="1">
    <source>
        <dbReference type="EMBL" id="OMO84926.1"/>
    </source>
</evidence>
<dbReference type="Proteomes" id="UP000188268">
    <property type="component" value="Unassembled WGS sequence"/>
</dbReference>
<dbReference type="Gramene" id="OMO84926">
    <property type="protein sequence ID" value="OMO84926"/>
    <property type="gene ID" value="CCACVL1_10568"/>
</dbReference>
<dbReference type="EMBL" id="AWWV01009658">
    <property type="protein sequence ID" value="OMO84926.1"/>
    <property type="molecule type" value="Genomic_DNA"/>
</dbReference>
<reference evidence="1 2" key="1">
    <citation type="submission" date="2013-09" db="EMBL/GenBank/DDBJ databases">
        <title>Corchorus capsularis genome sequencing.</title>
        <authorList>
            <person name="Alam M."/>
            <person name="Haque M.S."/>
            <person name="Islam M.S."/>
            <person name="Emdad E.M."/>
            <person name="Islam M.M."/>
            <person name="Ahmed B."/>
            <person name="Halim A."/>
            <person name="Hossen Q.M.M."/>
            <person name="Hossain M.Z."/>
            <person name="Ahmed R."/>
            <person name="Khan M.M."/>
            <person name="Islam R."/>
            <person name="Rashid M.M."/>
            <person name="Khan S.A."/>
            <person name="Rahman M.S."/>
            <person name="Alam M."/>
        </authorList>
    </citation>
    <scope>NUCLEOTIDE SEQUENCE [LARGE SCALE GENOMIC DNA]</scope>
    <source>
        <strain evidence="2">cv. CVL-1</strain>
        <tissue evidence="1">Whole seedling</tissue>
    </source>
</reference>
<protein>
    <submittedName>
        <fullName evidence="1">Uncharacterized protein</fullName>
    </submittedName>
</protein>
<proteinExistence type="predicted"/>
<sequence length="28" mass="3142">MEGEEDAIRHGSCSNELFAVSHVSYRFA</sequence>
<keyword evidence="2" id="KW-1185">Reference proteome</keyword>
<gene>
    <name evidence="1" type="ORF">CCACVL1_10568</name>
</gene>
<name>A0A1R3IQT3_COCAP</name>
<accession>A0A1R3IQT3</accession>
<comment type="caution">
    <text evidence="1">The sequence shown here is derived from an EMBL/GenBank/DDBJ whole genome shotgun (WGS) entry which is preliminary data.</text>
</comment>
<dbReference type="AlphaFoldDB" id="A0A1R3IQT3"/>
<organism evidence="1 2">
    <name type="scientific">Corchorus capsularis</name>
    <name type="common">Jute</name>
    <dbReference type="NCBI Taxonomy" id="210143"/>
    <lineage>
        <taxon>Eukaryota</taxon>
        <taxon>Viridiplantae</taxon>
        <taxon>Streptophyta</taxon>
        <taxon>Embryophyta</taxon>
        <taxon>Tracheophyta</taxon>
        <taxon>Spermatophyta</taxon>
        <taxon>Magnoliopsida</taxon>
        <taxon>eudicotyledons</taxon>
        <taxon>Gunneridae</taxon>
        <taxon>Pentapetalae</taxon>
        <taxon>rosids</taxon>
        <taxon>malvids</taxon>
        <taxon>Malvales</taxon>
        <taxon>Malvaceae</taxon>
        <taxon>Grewioideae</taxon>
        <taxon>Apeibeae</taxon>
        <taxon>Corchorus</taxon>
    </lineage>
</organism>
<evidence type="ECO:0000313" key="2">
    <source>
        <dbReference type="Proteomes" id="UP000188268"/>
    </source>
</evidence>